<dbReference type="InterPro" id="IPR006748">
    <property type="entry name" value="NH2Glyco/OHUrea_AB-resist_kin"/>
</dbReference>
<dbReference type="Pfam" id="PF04655">
    <property type="entry name" value="APH_6_hur"/>
    <property type="match status" value="1"/>
</dbReference>
<organism evidence="1 2">
    <name type="scientific">Fictibacillus norfolkensis</name>
    <dbReference type="NCBI Taxonomy" id="2762233"/>
    <lineage>
        <taxon>Bacteria</taxon>
        <taxon>Bacillati</taxon>
        <taxon>Bacillota</taxon>
        <taxon>Bacilli</taxon>
        <taxon>Bacillales</taxon>
        <taxon>Fictibacillaceae</taxon>
        <taxon>Fictibacillus</taxon>
    </lineage>
</organism>
<sequence>MKFKLPEPFIKKMKGVHGDGASAWLTNFDELVADCEKQYDLNIKHPFDLSYNFVAPAKRSDGSEVVLKVVVDQKEFEAELLALQLLSGESTVKVLAFERERGIMILERIQPGQTLAEIEEDDKATLIAANVMKKLMIPAPVDSNLSTVLDRENSLKRIYQNYNSYQPVSKATIEEALFITEKLNTSIEKPYLLHGDLHHYNILANGDSWTVIDPKGLIGDREYEVVQYLLNKLPEHGVEEITEKRIDIFVDVLNLNKERVLLRTYSHAVLATCWTIEDGHVQDSFLNTIQVFKSLVRKYINKDALL</sequence>
<evidence type="ECO:0000313" key="2">
    <source>
        <dbReference type="Proteomes" id="UP000603641"/>
    </source>
</evidence>
<evidence type="ECO:0000313" key="1">
    <source>
        <dbReference type="EMBL" id="MBD7963946.1"/>
    </source>
</evidence>
<accession>A0ABR8SKE6</accession>
<dbReference type="Proteomes" id="UP000603641">
    <property type="component" value="Unassembled WGS sequence"/>
</dbReference>
<dbReference type="Gene3D" id="3.90.1200.10">
    <property type="match status" value="1"/>
</dbReference>
<reference evidence="1 2" key="1">
    <citation type="submission" date="2020-08" db="EMBL/GenBank/DDBJ databases">
        <title>A Genomic Blueprint of the Chicken Gut Microbiome.</title>
        <authorList>
            <person name="Gilroy R."/>
            <person name="Ravi A."/>
            <person name="Getino M."/>
            <person name="Pursley I."/>
            <person name="Horton D.L."/>
            <person name="Alikhan N.-F."/>
            <person name="Baker D."/>
            <person name="Gharbi K."/>
            <person name="Hall N."/>
            <person name="Watson M."/>
            <person name="Adriaenssens E.M."/>
            <person name="Foster-Nyarko E."/>
            <person name="Jarju S."/>
            <person name="Secka A."/>
            <person name="Antonio M."/>
            <person name="Oren A."/>
            <person name="Chaudhuri R."/>
            <person name="La Ragione R.M."/>
            <person name="Hildebrand F."/>
            <person name="Pallen M.J."/>
        </authorList>
    </citation>
    <scope>NUCLEOTIDE SEQUENCE [LARGE SCALE GENOMIC DNA]</scope>
    <source>
        <strain evidence="1 2">Sa2CUA10</strain>
    </source>
</reference>
<keyword evidence="2" id="KW-1185">Reference proteome</keyword>
<name>A0ABR8SKE6_9BACL</name>
<dbReference type="EMBL" id="JACSQM010000003">
    <property type="protein sequence ID" value="MBD7963946.1"/>
    <property type="molecule type" value="Genomic_DNA"/>
</dbReference>
<proteinExistence type="predicted"/>
<dbReference type="SUPFAM" id="SSF56112">
    <property type="entry name" value="Protein kinase-like (PK-like)"/>
    <property type="match status" value="1"/>
</dbReference>
<protein>
    <submittedName>
        <fullName evidence="1">Hydrogenase expression protein HypB</fullName>
    </submittedName>
</protein>
<gene>
    <name evidence="1" type="ORF">H9648_07750</name>
</gene>
<comment type="caution">
    <text evidence="1">The sequence shown here is derived from an EMBL/GenBank/DDBJ whole genome shotgun (WGS) entry which is preliminary data.</text>
</comment>
<dbReference type="RefSeq" id="WP_191753337.1">
    <property type="nucleotide sequence ID" value="NZ_JACSQM010000003.1"/>
</dbReference>
<dbReference type="InterPro" id="IPR011009">
    <property type="entry name" value="Kinase-like_dom_sf"/>
</dbReference>